<dbReference type="GO" id="GO:0006021">
    <property type="term" value="P:inositol biosynthetic process"/>
    <property type="evidence" value="ECO:0007669"/>
    <property type="project" value="UniProtKB-UniPathway"/>
</dbReference>
<dbReference type="InParanoid" id="A0A1J7JVC1"/>
<dbReference type="GO" id="GO:0007165">
    <property type="term" value="P:signal transduction"/>
    <property type="evidence" value="ECO:0007669"/>
    <property type="project" value="TreeGrafter"/>
</dbReference>
<feature type="binding site" evidence="7">
    <location>
        <position position="93"/>
    </location>
    <ligand>
        <name>Mg(2+)</name>
        <dbReference type="ChEBI" id="CHEBI:18420"/>
        <label>2</label>
    </ligand>
</feature>
<gene>
    <name evidence="9" type="ORF">CONLIGDRAFT_572221</name>
</gene>
<feature type="binding site" evidence="7">
    <location>
        <position position="245"/>
    </location>
    <ligand>
        <name>Mg(2+)</name>
        <dbReference type="ChEBI" id="CHEBI:18420"/>
        <label>1</label>
        <note>catalytic</note>
    </ligand>
</feature>
<dbReference type="UniPathway" id="UPA00823">
    <property type="reaction ID" value="UER00788"/>
</dbReference>
<protein>
    <recommendedName>
        <fullName evidence="8">Inositol-1-monophosphatase</fullName>
        <ecNumber evidence="8">3.1.3.25</ecNumber>
    </recommendedName>
</protein>
<feature type="binding site" evidence="7">
    <location>
        <position position="71"/>
    </location>
    <ligand>
        <name>Mg(2+)</name>
        <dbReference type="ChEBI" id="CHEBI:18420"/>
        <label>1</label>
        <note>catalytic</note>
    </ligand>
</feature>
<evidence type="ECO:0000313" key="10">
    <source>
        <dbReference type="Proteomes" id="UP000182658"/>
    </source>
</evidence>
<organism evidence="9 10">
    <name type="scientific">Coniochaeta ligniaria NRRL 30616</name>
    <dbReference type="NCBI Taxonomy" id="1408157"/>
    <lineage>
        <taxon>Eukaryota</taxon>
        <taxon>Fungi</taxon>
        <taxon>Dikarya</taxon>
        <taxon>Ascomycota</taxon>
        <taxon>Pezizomycotina</taxon>
        <taxon>Sordariomycetes</taxon>
        <taxon>Sordariomycetidae</taxon>
        <taxon>Coniochaetales</taxon>
        <taxon>Coniochaetaceae</taxon>
        <taxon>Coniochaeta</taxon>
    </lineage>
</organism>
<dbReference type="GO" id="GO:0046872">
    <property type="term" value="F:metal ion binding"/>
    <property type="evidence" value="ECO:0007669"/>
    <property type="project" value="UniProtKB-KW"/>
</dbReference>
<dbReference type="AlphaFoldDB" id="A0A1J7JVC1"/>
<dbReference type="EC" id="3.1.3.25" evidence="8"/>
<comment type="similarity">
    <text evidence="3 8">Belongs to the inositol monophosphatase superfamily.</text>
</comment>
<evidence type="ECO:0000256" key="5">
    <source>
        <dbReference type="ARBA" id="ARBA00022801"/>
    </source>
</evidence>
<dbReference type="InterPro" id="IPR020583">
    <property type="entry name" value="Inositol_monoP_metal-BS"/>
</dbReference>
<accession>A0A1J7JVC1</accession>
<feature type="binding site" evidence="7">
    <location>
        <position position="92"/>
    </location>
    <ligand>
        <name>Mg(2+)</name>
        <dbReference type="ChEBI" id="CHEBI:18420"/>
        <label>1</label>
        <note>catalytic</note>
    </ligand>
</feature>
<dbReference type="InterPro" id="IPR020550">
    <property type="entry name" value="Inositol_monophosphatase_CS"/>
</dbReference>
<dbReference type="Pfam" id="PF00459">
    <property type="entry name" value="Inositol_P"/>
    <property type="match status" value="1"/>
</dbReference>
<dbReference type="PANTHER" id="PTHR20854">
    <property type="entry name" value="INOSITOL MONOPHOSPHATASE"/>
    <property type="match status" value="1"/>
</dbReference>
<comment type="pathway">
    <text evidence="8">Polyol metabolism; myo-inositol biosynthesis; myo-inositol from D-glucose 6-phosphate: step 2/2.</text>
</comment>
<dbReference type="FunFam" id="3.30.540.10:FF:000004">
    <property type="entry name" value="Inositol-1-monophosphatase"/>
    <property type="match status" value="1"/>
</dbReference>
<name>A0A1J7JVC1_9PEZI</name>
<dbReference type="InterPro" id="IPR033942">
    <property type="entry name" value="IMPase"/>
</dbReference>
<evidence type="ECO:0000256" key="3">
    <source>
        <dbReference type="ARBA" id="ARBA00009759"/>
    </source>
</evidence>
<dbReference type="EMBL" id="KV875095">
    <property type="protein sequence ID" value="OIW31690.1"/>
    <property type="molecule type" value="Genomic_DNA"/>
</dbReference>
<keyword evidence="10" id="KW-1185">Reference proteome</keyword>
<sequence length="307" mass="32924">MADINLQEIHDLLVSIAFEAGKMIMAANPSTISTDTKLNSADIVTETDQAVERMVGTKLRAAYPQFAFVGEETYVAGQTKVTDAPTFIVDPIDGTTNFVHGFPAACTSLGFAVGRRAVVGVVYNPFLDVLYTGIEGKGSYMHVRASLAEVTQKFRLPLAGKGEGSRAPPLKGLQSSLLAIEWGSTRDGTNYDVKWQTFRKLAASKESGGSMVHSLRSIGSAALNLCHVAAGEVDLYWEGGCYAWDVCAGWCILSEAGGIMVSGNPGGWETQLDSRVYLAVRGAPSGQKETVEEFWAVVGDGRLDYKH</sequence>
<dbReference type="Gene3D" id="3.40.190.80">
    <property type="match status" value="1"/>
</dbReference>
<dbReference type="SUPFAM" id="SSF56655">
    <property type="entry name" value="Carbohydrate phosphatase"/>
    <property type="match status" value="1"/>
</dbReference>
<dbReference type="PRINTS" id="PR00377">
    <property type="entry name" value="IMPHPHTASES"/>
</dbReference>
<feature type="binding site" evidence="7">
    <location>
        <position position="90"/>
    </location>
    <ligand>
        <name>Mg(2+)</name>
        <dbReference type="ChEBI" id="CHEBI:18420"/>
        <label>2</label>
    </ligand>
</feature>
<dbReference type="GO" id="GO:0046854">
    <property type="term" value="P:phosphatidylinositol phosphate biosynthetic process"/>
    <property type="evidence" value="ECO:0007669"/>
    <property type="project" value="InterPro"/>
</dbReference>
<dbReference type="FunFam" id="3.40.190.80:FF:000012">
    <property type="entry name" value="Inositol-1-monophosphatase"/>
    <property type="match status" value="1"/>
</dbReference>
<keyword evidence="6 7" id="KW-0460">Magnesium</keyword>
<dbReference type="Gene3D" id="3.30.540.10">
    <property type="entry name" value="Fructose-1,6-Bisphosphatase, subunit A, domain 1"/>
    <property type="match status" value="1"/>
</dbReference>
<evidence type="ECO:0000313" key="9">
    <source>
        <dbReference type="EMBL" id="OIW31690.1"/>
    </source>
</evidence>
<dbReference type="InterPro" id="IPR000760">
    <property type="entry name" value="Inositol_monophosphatase-like"/>
</dbReference>
<dbReference type="PANTHER" id="PTHR20854:SF4">
    <property type="entry name" value="INOSITOL-1-MONOPHOSPHATASE-RELATED"/>
    <property type="match status" value="1"/>
</dbReference>
<evidence type="ECO:0000256" key="2">
    <source>
        <dbReference type="ARBA" id="ARBA00001946"/>
    </source>
</evidence>
<proteinExistence type="inferred from homology"/>
<dbReference type="OrthoDB" id="10254945at2759"/>
<comment type="catalytic activity">
    <reaction evidence="1 8">
        <text>a myo-inositol phosphate + H2O = myo-inositol + phosphate</text>
        <dbReference type="Rhea" id="RHEA:24056"/>
        <dbReference type="ChEBI" id="CHEBI:15377"/>
        <dbReference type="ChEBI" id="CHEBI:17268"/>
        <dbReference type="ChEBI" id="CHEBI:43474"/>
        <dbReference type="ChEBI" id="CHEBI:84139"/>
        <dbReference type="EC" id="3.1.3.25"/>
    </reaction>
</comment>
<evidence type="ECO:0000256" key="6">
    <source>
        <dbReference type="ARBA" id="ARBA00022842"/>
    </source>
</evidence>
<dbReference type="PROSITE" id="PS00630">
    <property type="entry name" value="IMP_2"/>
    <property type="match status" value="1"/>
</dbReference>
<evidence type="ECO:0000256" key="1">
    <source>
        <dbReference type="ARBA" id="ARBA00001033"/>
    </source>
</evidence>
<evidence type="ECO:0000256" key="4">
    <source>
        <dbReference type="ARBA" id="ARBA00022723"/>
    </source>
</evidence>
<dbReference type="FunCoup" id="A0A1J7JVC1">
    <property type="interactions" value="419"/>
</dbReference>
<dbReference type="CDD" id="cd01639">
    <property type="entry name" value="IMPase"/>
    <property type="match status" value="1"/>
</dbReference>
<comment type="cofactor">
    <cofactor evidence="2 7 8">
        <name>Mg(2+)</name>
        <dbReference type="ChEBI" id="CHEBI:18420"/>
    </cofactor>
</comment>
<dbReference type="Proteomes" id="UP000182658">
    <property type="component" value="Unassembled WGS sequence"/>
</dbReference>
<evidence type="ECO:0000256" key="8">
    <source>
        <dbReference type="RuleBase" id="RU364068"/>
    </source>
</evidence>
<keyword evidence="5 8" id="KW-0378">Hydrolase</keyword>
<dbReference type="GO" id="GO:0008934">
    <property type="term" value="F:inositol monophosphate 1-phosphatase activity"/>
    <property type="evidence" value="ECO:0007669"/>
    <property type="project" value="InterPro"/>
</dbReference>
<dbReference type="PROSITE" id="PS00629">
    <property type="entry name" value="IMP_1"/>
    <property type="match status" value="1"/>
</dbReference>
<dbReference type="STRING" id="1408157.A0A1J7JVC1"/>
<reference evidence="9 10" key="1">
    <citation type="submission" date="2016-10" db="EMBL/GenBank/DDBJ databases">
        <title>Draft genome sequence of Coniochaeta ligniaria NRRL30616, a lignocellulolytic fungus for bioabatement of inhibitors in plant biomass hydrolysates.</title>
        <authorList>
            <consortium name="DOE Joint Genome Institute"/>
            <person name="Jimenez D.J."/>
            <person name="Hector R.E."/>
            <person name="Riley R."/>
            <person name="Sun H."/>
            <person name="Grigoriev I.V."/>
            <person name="Van Elsas J.D."/>
            <person name="Nichols N.N."/>
        </authorList>
    </citation>
    <scope>NUCLEOTIDE SEQUENCE [LARGE SCALE GENOMIC DNA]</scope>
    <source>
        <strain evidence="9 10">NRRL 30616</strain>
    </source>
</reference>
<keyword evidence="4 7" id="KW-0479">Metal-binding</keyword>
<evidence type="ECO:0000256" key="7">
    <source>
        <dbReference type="PIRSR" id="PIRSR600760-2"/>
    </source>
</evidence>